<comment type="caution">
    <text evidence="1">The sequence shown here is derived from an EMBL/GenBank/DDBJ whole genome shotgun (WGS) entry which is preliminary data.</text>
</comment>
<sequence length="338" mass="39123">MESQKAFPFLPPELWIEIGLYLSPWENQAAAQVFDFQLKAYDSVWTTVFKDNEWLEYATSLFLPPDSYSNPVLIGKDLDLLTKKGQRTRRPRLFLTVKDLYGDLQNEKEMLQRCLRGNLGALPKSESRLDNLVFPATTLELEQVFLEVPTFAMGECRGDDFSYLFKYGGRSPLETRYCYYNDPKKTVRTLRSEGVRGIGGQITKRDYLTPIFLLDLVNPIANPSMASCSQQFIFRTFKGFSHRSGEKVFPLLKPIIRSDETVLDTEYEGWIIPEEHYKALWLDKKVKGQLWSDWAIEWHNGYFQTGYPDGQERSILYAVPPLLLRGGEAVRRHPSIFD</sequence>
<organism evidence="1 2">
    <name type="scientific">Pseudopithomyces chartarum</name>
    <dbReference type="NCBI Taxonomy" id="1892770"/>
    <lineage>
        <taxon>Eukaryota</taxon>
        <taxon>Fungi</taxon>
        <taxon>Dikarya</taxon>
        <taxon>Ascomycota</taxon>
        <taxon>Pezizomycotina</taxon>
        <taxon>Dothideomycetes</taxon>
        <taxon>Pleosporomycetidae</taxon>
        <taxon>Pleosporales</taxon>
        <taxon>Massarineae</taxon>
        <taxon>Didymosphaeriaceae</taxon>
        <taxon>Pseudopithomyces</taxon>
    </lineage>
</organism>
<proteinExistence type="predicted"/>
<dbReference type="AlphaFoldDB" id="A0AAN6M5K9"/>
<keyword evidence="2" id="KW-1185">Reference proteome</keyword>
<reference evidence="1 2" key="1">
    <citation type="submission" date="2021-02" db="EMBL/GenBank/DDBJ databases">
        <title>Genome assembly of Pseudopithomyces chartarum.</title>
        <authorList>
            <person name="Jauregui R."/>
            <person name="Singh J."/>
            <person name="Voisey C."/>
        </authorList>
    </citation>
    <scope>NUCLEOTIDE SEQUENCE [LARGE SCALE GENOMIC DNA]</scope>
    <source>
        <strain evidence="1 2">AGR01</strain>
    </source>
</reference>
<evidence type="ECO:0000313" key="2">
    <source>
        <dbReference type="Proteomes" id="UP001280581"/>
    </source>
</evidence>
<accession>A0AAN6M5K9</accession>
<name>A0AAN6M5K9_9PLEO</name>
<dbReference type="EMBL" id="WVTA01000002">
    <property type="protein sequence ID" value="KAK3216198.1"/>
    <property type="molecule type" value="Genomic_DNA"/>
</dbReference>
<protein>
    <submittedName>
        <fullName evidence="1">Uncharacterized protein</fullName>
    </submittedName>
</protein>
<evidence type="ECO:0000313" key="1">
    <source>
        <dbReference type="EMBL" id="KAK3216198.1"/>
    </source>
</evidence>
<dbReference type="Proteomes" id="UP001280581">
    <property type="component" value="Unassembled WGS sequence"/>
</dbReference>
<gene>
    <name evidence="1" type="ORF">GRF29_8g2567251</name>
</gene>